<evidence type="ECO:0000313" key="5">
    <source>
        <dbReference type="Proteomes" id="UP000314987"/>
    </source>
</evidence>
<dbReference type="Proteomes" id="UP000314987">
    <property type="component" value="Unassembled WGS sequence"/>
</dbReference>
<dbReference type="GO" id="GO:0003676">
    <property type="term" value="F:nucleic acid binding"/>
    <property type="evidence" value="ECO:0007669"/>
    <property type="project" value="InterPro"/>
</dbReference>
<reference evidence="4" key="2">
    <citation type="submission" date="2025-08" db="UniProtKB">
        <authorList>
            <consortium name="Ensembl"/>
        </authorList>
    </citation>
    <scope>IDENTIFICATION</scope>
</reference>
<dbReference type="InterPro" id="IPR038538">
    <property type="entry name" value="MTERF_sf"/>
</dbReference>
<reference evidence="4" key="3">
    <citation type="submission" date="2025-09" db="UniProtKB">
        <authorList>
            <consortium name="Ensembl"/>
        </authorList>
    </citation>
    <scope>IDENTIFICATION</scope>
</reference>
<name>A0A4X2M0W1_VOMUR</name>
<dbReference type="Gene3D" id="1.25.70.10">
    <property type="entry name" value="Transcription termination factor 3, mitochondrial"/>
    <property type="match status" value="1"/>
</dbReference>
<gene>
    <name evidence="4" type="primary">MTERF4</name>
</gene>
<comment type="similarity">
    <text evidence="1">Belongs to the mTERF family.</text>
</comment>
<dbReference type="InterPro" id="IPR003690">
    <property type="entry name" value="MTERF"/>
</dbReference>
<dbReference type="OMA" id="MALEYKF"/>
<evidence type="ECO:0000313" key="4">
    <source>
        <dbReference type="Ensembl" id="ENSVURP00010027541.1"/>
    </source>
</evidence>
<evidence type="ECO:0000256" key="1">
    <source>
        <dbReference type="ARBA" id="ARBA00007692"/>
    </source>
</evidence>
<organism evidence="4 5">
    <name type="scientific">Vombatus ursinus</name>
    <name type="common">Common wombat</name>
    <dbReference type="NCBI Taxonomy" id="29139"/>
    <lineage>
        <taxon>Eukaryota</taxon>
        <taxon>Metazoa</taxon>
        <taxon>Chordata</taxon>
        <taxon>Craniata</taxon>
        <taxon>Vertebrata</taxon>
        <taxon>Euteleostomi</taxon>
        <taxon>Mammalia</taxon>
        <taxon>Metatheria</taxon>
        <taxon>Diprotodontia</taxon>
        <taxon>Vombatidae</taxon>
        <taxon>Vombatus</taxon>
    </lineage>
</organism>
<dbReference type="GeneTree" id="ENSGT00460000041648"/>
<feature type="region of interest" description="Disordered" evidence="3">
    <location>
        <begin position="138"/>
        <end position="175"/>
    </location>
</feature>
<reference evidence="5" key="1">
    <citation type="submission" date="2018-12" db="EMBL/GenBank/DDBJ databases">
        <authorList>
            <person name="Yazar S."/>
        </authorList>
    </citation>
    <scope>NUCLEOTIDE SEQUENCE [LARGE SCALE GENOMIC DNA]</scope>
</reference>
<dbReference type="SMART" id="SM00733">
    <property type="entry name" value="Mterf"/>
    <property type="match status" value="2"/>
</dbReference>
<dbReference type="Ensembl" id="ENSVURT00010031374.1">
    <property type="protein sequence ID" value="ENSVURP00010027541.1"/>
    <property type="gene ID" value="ENSVURG00010021080.1"/>
</dbReference>
<keyword evidence="2" id="KW-0809">Transit peptide</keyword>
<sequence length="175" mass="20044">MTQQRIDALVSVLKDRCLFTGQQVTEILYSCPRVLQEDPSALEYKFQYAYFRMGIKQRDLVKTRYFQYSMTKIRQRHVFLERLGLYQTPDKKGQTQICNPSVNSVLRVPEAEFLAKTAHSSQEEFEVFKQLLAREGLEEGEGLSVSEDEESDLADTDGSDDDEDKGRNAEGAEGE</sequence>
<feature type="compositionally biased region" description="Basic and acidic residues" evidence="3">
    <location>
        <begin position="164"/>
        <end position="175"/>
    </location>
</feature>
<keyword evidence="5" id="KW-1185">Reference proteome</keyword>
<dbReference type="AlphaFoldDB" id="A0A4X2M0W1"/>
<protein>
    <recommendedName>
        <fullName evidence="6">Mitochondrial transcription termination factor 4</fullName>
    </recommendedName>
</protein>
<dbReference type="Pfam" id="PF02536">
    <property type="entry name" value="mTERF"/>
    <property type="match status" value="1"/>
</dbReference>
<proteinExistence type="inferred from homology"/>
<evidence type="ECO:0008006" key="6">
    <source>
        <dbReference type="Google" id="ProtNLM"/>
    </source>
</evidence>
<evidence type="ECO:0000256" key="3">
    <source>
        <dbReference type="SAM" id="MobiDB-lite"/>
    </source>
</evidence>
<accession>A0A4X2M0W1</accession>
<feature type="compositionally biased region" description="Acidic residues" evidence="3">
    <location>
        <begin position="138"/>
        <end position="163"/>
    </location>
</feature>
<evidence type="ECO:0000256" key="2">
    <source>
        <dbReference type="ARBA" id="ARBA00022946"/>
    </source>
</evidence>
<dbReference type="STRING" id="29139.ENSVURP00010027541"/>